<dbReference type="PRINTS" id="PR00039">
    <property type="entry name" value="HTHLYSR"/>
</dbReference>
<keyword evidence="7" id="KW-1185">Reference proteome</keyword>
<dbReference type="Proteomes" id="UP001596067">
    <property type="component" value="Unassembled WGS sequence"/>
</dbReference>
<comment type="caution">
    <text evidence="6">The sequence shown here is derived from an EMBL/GenBank/DDBJ whole genome shotgun (WGS) entry which is preliminary data.</text>
</comment>
<dbReference type="PANTHER" id="PTHR30346:SF0">
    <property type="entry name" value="HCA OPERON TRANSCRIPTIONAL ACTIVATOR HCAR"/>
    <property type="match status" value="1"/>
</dbReference>
<evidence type="ECO:0000313" key="7">
    <source>
        <dbReference type="Proteomes" id="UP001596067"/>
    </source>
</evidence>
<accession>A0ABW1F702</accession>
<keyword evidence="2" id="KW-0805">Transcription regulation</keyword>
<evidence type="ECO:0000256" key="1">
    <source>
        <dbReference type="ARBA" id="ARBA00009437"/>
    </source>
</evidence>
<dbReference type="InterPro" id="IPR000847">
    <property type="entry name" value="LysR_HTH_N"/>
</dbReference>
<evidence type="ECO:0000256" key="2">
    <source>
        <dbReference type="ARBA" id="ARBA00023015"/>
    </source>
</evidence>
<evidence type="ECO:0000313" key="6">
    <source>
        <dbReference type="EMBL" id="MFC5890182.1"/>
    </source>
</evidence>
<evidence type="ECO:0000259" key="5">
    <source>
        <dbReference type="PROSITE" id="PS50931"/>
    </source>
</evidence>
<reference evidence="7" key="1">
    <citation type="journal article" date="2019" name="Int. J. Syst. Evol. Microbiol.">
        <title>The Global Catalogue of Microorganisms (GCM) 10K type strain sequencing project: providing services to taxonomists for standard genome sequencing and annotation.</title>
        <authorList>
            <consortium name="The Broad Institute Genomics Platform"/>
            <consortium name="The Broad Institute Genome Sequencing Center for Infectious Disease"/>
            <person name="Wu L."/>
            <person name="Ma J."/>
        </authorList>
    </citation>
    <scope>NUCLEOTIDE SEQUENCE [LARGE SCALE GENOMIC DNA]</scope>
    <source>
        <strain evidence="7">CGMCC 4.1469</strain>
    </source>
</reference>
<dbReference type="EMBL" id="JBHSOD010000074">
    <property type="protein sequence ID" value="MFC5890182.1"/>
    <property type="molecule type" value="Genomic_DNA"/>
</dbReference>
<protein>
    <submittedName>
        <fullName evidence="6">LysR family transcriptional regulator</fullName>
    </submittedName>
</protein>
<comment type="similarity">
    <text evidence="1">Belongs to the LysR transcriptional regulatory family.</text>
</comment>
<dbReference type="Pfam" id="PF00126">
    <property type="entry name" value="HTH_1"/>
    <property type="match status" value="1"/>
</dbReference>
<proteinExistence type="inferred from homology"/>
<organism evidence="6 7">
    <name type="scientific">Kitasatospora aburaviensis</name>
    <dbReference type="NCBI Taxonomy" id="67265"/>
    <lineage>
        <taxon>Bacteria</taxon>
        <taxon>Bacillati</taxon>
        <taxon>Actinomycetota</taxon>
        <taxon>Actinomycetes</taxon>
        <taxon>Kitasatosporales</taxon>
        <taxon>Streptomycetaceae</taxon>
        <taxon>Kitasatospora</taxon>
    </lineage>
</organism>
<gene>
    <name evidence="6" type="ORF">ACFP0N_35025</name>
</gene>
<dbReference type="SUPFAM" id="SSF53850">
    <property type="entry name" value="Periplasmic binding protein-like II"/>
    <property type="match status" value="1"/>
</dbReference>
<name>A0ABW1F702_9ACTN</name>
<evidence type="ECO:0000256" key="4">
    <source>
        <dbReference type="ARBA" id="ARBA00023163"/>
    </source>
</evidence>
<feature type="domain" description="HTH lysR-type" evidence="5">
    <location>
        <begin position="1"/>
        <end position="58"/>
    </location>
</feature>
<dbReference type="SUPFAM" id="SSF46785">
    <property type="entry name" value="Winged helix' DNA-binding domain"/>
    <property type="match status" value="1"/>
</dbReference>
<dbReference type="Gene3D" id="3.40.190.10">
    <property type="entry name" value="Periplasmic binding protein-like II"/>
    <property type="match status" value="2"/>
</dbReference>
<dbReference type="PROSITE" id="PS50931">
    <property type="entry name" value="HTH_LYSR"/>
    <property type="match status" value="1"/>
</dbReference>
<keyword evidence="4" id="KW-0804">Transcription</keyword>
<dbReference type="CDD" id="cd08414">
    <property type="entry name" value="PBP2_LTTR_aromatics_like"/>
    <property type="match status" value="1"/>
</dbReference>
<dbReference type="InterPro" id="IPR036390">
    <property type="entry name" value="WH_DNA-bd_sf"/>
</dbReference>
<dbReference type="InterPro" id="IPR005119">
    <property type="entry name" value="LysR_subst-bd"/>
</dbReference>
<evidence type="ECO:0000256" key="3">
    <source>
        <dbReference type="ARBA" id="ARBA00023125"/>
    </source>
</evidence>
<dbReference type="PANTHER" id="PTHR30346">
    <property type="entry name" value="TRANSCRIPTIONAL DUAL REGULATOR HCAR-RELATED"/>
    <property type="match status" value="1"/>
</dbReference>
<dbReference type="InterPro" id="IPR036388">
    <property type="entry name" value="WH-like_DNA-bd_sf"/>
</dbReference>
<dbReference type="Gene3D" id="1.10.10.10">
    <property type="entry name" value="Winged helix-like DNA-binding domain superfamily/Winged helix DNA-binding domain"/>
    <property type="match status" value="1"/>
</dbReference>
<keyword evidence="3" id="KW-0238">DNA-binding</keyword>
<dbReference type="Pfam" id="PF03466">
    <property type="entry name" value="LysR_substrate"/>
    <property type="match status" value="1"/>
</dbReference>
<sequence length="286" mass="30774">MELRQLRYFCAVAEEENLGRAAQRLGLRSPSLSQQIRSLEAEFGVPLFARSPAGMTLTAAGAALLPEARATLAAAERGMRAVAAAASAARVWTVGVPPGVPPELPRRFRTVAREAGVALVFEDAGSAEQLVRLRRRELDCCVLTLPVDADGLESVVIHDEPLGVLLCPKHPLAACDAVDWADLEGQELLWFRRELAPGYHDAVLAACHAAGWRPAVRAVAPRRALLLAELISGDQVVALRPRPVVAEPGLTWRPLAQDPPRLRLALAWTSDVAHSGLRAIARMLAC</sequence>
<dbReference type="RefSeq" id="WP_313764867.1">
    <property type="nucleotide sequence ID" value="NZ_BAAAVH010000021.1"/>
</dbReference>